<dbReference type="EMBL" id="CP001719">
    <property type="protein sequence ID" value="ADC47953.1"/>
    <property type="molecule type" value="Genomic_DNA"/>
</dbReference>
<dbReference type="Proteomes" id="UP000008680">
    <property type="component" value="Chromosome"/>
</dbReference>
<organism evidence="1 2">
    <name type="scientific">Methanobrevibacter ruminantium (strain ATCC 35063 / DSM 1093 / JCM 13430 / OCM 146 / M1)</name>
    <name type="common">Methanobacterium ruminantium</name>
    <dbReference type="NCBI Taxonomy" id="634498"/>
    <lineage>
        <taxon>Archaea</taxon>
        <taxon>Methanobacteriati</taxon>
        <taxon>Methanobacteriota</taxon>
        <taxon>Methanomada group</taxon>
        <taxon>Methanobacteria</taxon>
        <taxon>Methanobacteriales</taxon>
        <taxon>Methanobacteriaceae</taxon>
        <taxon>Methanobrevibacter</taxon>
    </lineage>
</organism>
<accession>D3E0X9</accession>
<dbReference type="eggNOG" id="arCOG10441">
    <property type="taxonomic scope" value="Archaea"/>
</dbReference>
<dbReference type="KEGG" id="mru:mru_2103"/>
<protein>
    <submittedName>
        <fullName evidence="1">Uncharacterized protein</fullName>
    </submittedName>
</protein>
<dbReference type="PATRIC" id="fig|634498.28.peg.2105"/>
<proteinExistence type="predicted"/>
<dbReference type="GeneID" id="55593072"/>
<evidence type="ECO:0000313" key="2">
    <source>
        <dbReference type="Proteomes" id="UP000008680"/>
    </source>
</evidence>
<reference evidence="1 2" key="1">
    <citation type="journal article" date="2010" name="PLoS ONE">
        <title>The genome sequence of the rumen methanogen Methanobrevibacter ruminantium reveals new possibilities for controlling ruminant methane emissions.</title>
        <authorList>
            <person name="Leahy S.C."/>
            <person name="Kelly W.J."/>
            <person name="Altermann E."/>
            <person name="Ronimus R.S."/>
            <person name="Yeoman C.J."/>
            <person name="Pacheco D.M."/>
            <person name="Li D."/>
            <person name="Kong Z."/>
            <person name="McTavish S."/>
            <person name="Sang C."/>
            <person name="Lambie S.C."/>
            <person name="Janssen P.H."/>
            <person name="Dey D."/>
            <person name="Attwood G.T."/>
        </authorList>
    </citation>
    <scope>NUCLEOTIDE SEQUENCE [LARGE SCALE GENOMIC DNA]</scope>
    <source>
        <strain evidence="2">ATCC 35063 / DSM 1093 / JCM 13430 / OCM 146 / M1</strain>
    </source>
</reference>
<evidence type="ECO:0000313" key="1">
    <source>
        <dbReference type="EMBL" id="ADC47953.1"/>
    </source>
</evidence>
<keyword evidence="2" id="KW-1185">Reference proteome</keyword>
<name>D3E0X9_METRM</name>
<gene>
    <name evidence="1" type="ordered locus">mru_2103</name>
</gene>
<sequence length="48" mass="5530">MAINQLEATLQAVTHTLAKLEKEGCSDEKLLKELREERDKLLHELNLN</sequence>
<dbReference type="AlphaFoldDB" id="D3E0X9"/>
<dbReference type="RefSeq" id="WP_012956901.1">
    <property type="nucleotide sequence ID" value="NC_013790.1"/>
</dbReference>
<dbReference type="STRING" id="634498.mru_2103"/>
<dbReference type="HOGENOM" id="CLU_216164_1_0_2"/>